<dbReference type="Gene3D" id="1.20.120.550">
    <property type="entry name" value="Membrane associated eicosanoid/glutathione metabolism-like domain"/>
    <property type="match status" value="1"/>
</dbReference>
<evidence type="ECO:0000256" key="5">
    <source>
        <dbReference type="ARBA" id="ARBA00012452"/>
    </source>
</evidence>
<evidence type="ECO:0000256" key="8">
    <source>
        <dbReference type="ARBA" id="ARBA00022787"/>
    </source>
</evidence>
<reference evidence="18" key="2">
    <citation type="submission" date="2019-06" db="EMBL/GenBank/DDBJ databases">
        <title>Genomics analysis of Aphanomyces spp. identifies a new class of oomycete effector associated with host adaptation.</title>
        <authorList>
            <person name="Gaulin E."/>
        </authorList>
    </citation>
    <scope>NUCLEOTIDE SEQUENCE</scope>
    <source>
        <strain evidence="18">CBS 578.67</strain>
    </source>
</reference>
<evidence type="ECO:0000256" key="10">
    <source>
        <dbReference type="ARBA" id="ARBA00022989"/>
    </source>
</evidence>
<comment type="catalytic activity">
    <reaction evidence="16">
        <text>RX + glutathione = an S-substituted glutathione + a halide anion + H(+)</text>
        <dbReference type="Rhea" id="RHEA:16437"/>
        <dbReference type="ChEBI" id="CHEBI:15378"/>
        <dbReference type="ChEBI" id="CHEBI:16042"/>
        <dbReference type="ChEBI" id="CHEBI:17792"/>
        <dbReference type="ChEBI" id="CHEBI:57925"/>
        <dbReference type="ChEBI" id="CHEBI:90779"/>
        <dbReference type="EC" id="2.5.1.18"/>
    </reaction>
    <physiologicalReaction direction="left-to-right" evidence="16">
        <dbReference type="Rhea" id="RHEA:16438"/>
    </physiologicalReaction>
</comment>
<evidence type="ECO:0000256" key="7">
    <source>
        <dbReference type="ARBA" id="ARBA00022692"/>
    </source>
</evidence>
<dbReference type="InterPro" id="IPR040162">
    <property type="entry name" value="MGST1-like"/>
</dbReference>
<evidence type="ECO:0000256" key="1">
    <source>
        <dbReference type="ARBA" id="ARBA00003701"/>
    </source>
</evidence>
<organism evidence="19 20">
    <name type="scientific">Aphanomyces stellatus</name>
    <dbReference type="NCBI Taxonomy" id="120398"/>
    <lineage>
        <taxon>Eukaryota</taxon>
        <taxon>Sar</taxon>
        <taxon>Stramenopiles</taxon>
        <taxon>Oomycota</taxon>
        <taxon>Saprolegniomycetes</taxon>
        <taxon>Saprolegniales</taxon>
        <taxon>Verrucalvaceae</taxon>
        <taxon>Aphanomyces</taxon>
    </lineage>
</organism>
<accession>A0A485LS58</accession>
<dbReference type="Pfam" id="PF01124">
    <property type="entry name" value="MAPEG"/>
    <property type="match status" value="1"/>
</dbReference>
<protein>
    <recommendedName>
        <fullName evidence="15">Microsomal glutathione S-transferase 1</fullName>
        <ecNumber evidence="5">2.5.1.18</ecNumber>
    </recommendedName>
</protein>
<evidence type="ECO:0000256" key="6">
    <source>
        <dbReference type="ARBA" id="ARBA00022679"/>
    </source>
</evidence>
<evidence type="ECO:0000313" key="18">
    <source>
        <dbReference type="EMBL" id="KAF0683275.1"/>
    </source>
</evidence>
<keyword evidence="8" id="KW-1000">Mitochondrion outer membrane</keyword>
<dbReference type="EC" id="2.5.1.18" evidence="5"/>
<keyword evidence="7 17" id="KW-0812">Transmembrane</keyword>
<reference evidence="19 20" key="1">
    <citation type="submission" date="2019-03" db="EMBL/GenBank/DDBJ databases">
        <authorList>
            <person name="Gaulin E."/>
            <person name="Dumas B."/>
        </authorList>
    </citation>
    <scope>NUCLEOTIDE SEQUENCE [LARGE SCALE GENOMIC DNA]</scope>
    <source>
        <strain evidence="19">CBS 568.67</strain>
    </source>
</reference>
<evidence type="ECO:0000256" key="17">
    <source>
        <dbReference type="SAM" id="Phobius"/>
    </source>
</evidence>
<feature type="transmembrane region" description="Helical" evidence="17">
    <location>
        <begin position="12"/>
        <end position="32"/>
    </location>
</feature>
<dbReference type="Proteomes" id="UP000332933">
    <property type="component" value="Unassembled WGS sequence"/>
</dbReference>
<dbReference type="PANTHER" id="PTHR10689:SF6">
    <property type="entry name" value="MICROSOMAL GLUTATHIONE S-TRANSFERASE 1"/>
    <property type="match status" value="1"/>
</dbReference>
<keyword evidence="11" id="KW-0007">Acetylation</keyword>
<dbReference type="GO" id="GO:0004364">
    <property type="term" value="F:glutathione transferase activity"/>
    <property type="evidence" value="ECO:0007669"/>
    <property type="project" value="UniProtKB-EC"/>
</dbReference>
<evidence type="ECO:0000256" key="9">
    <source>
        <dbReference type="ARBA" id="ARBA00022824"/>
    </source>
</evidence>
<evidence type="ECO:0000256" key="13">
    <source>
        <dbReference type="ARBA" id="ARBA00023136"/>
    </source>
</evidence>
<dbReference type="InterPro" id="IPR023352">
    <property type="entry name" value="MAPEG-like_dom_sf"/>
</dbReference>
<dbReference type="GO" id="GO:0005741">
    <property type="term" value="C:mitochondrial outer membrane"/>
    <property type="evidence" value="ECO:0007669"/>
    <property type="project" value="UniProtKB-SubCell"/>
</dbReference>
<sequence>MTISASYDTKALIAATGILAIKLYMTLMIQGGKRFHAGTRPPEDKMFKGLNPKKQRQTFGVFVEGADAKKDDDAASSGDKKDAKAIQEKPSARAIQADIRWERIVRNDLENIPIGLFAAWAAVHSGGSALVNSGAIALFTVARILHTISYAKELQPHRGIFWGIGVLCVLTLVANSFYGLAMTALF</sequence>
<keyword evidence="13 17" id="KW-0472">Membrane</keyword>
<evidence type="ECO:0000256" key="15">
    <source>
        <dbReference type="ARBA" id="ARBA00039397"/>
    </source>
</evidence>
<name>A0A485LS58_9STRA</name>
<keyword evidence="9" id="KW-0256">Endoplasmic reticulum</keyword>
<comment type="function">
    <text evidence="1">Conjugation of reduced glutathione to a wide number of exogenous and endogenous hydrophobic electrophiles.</text>
</comment>
<dbReference type="OrthoDB" id="193139at2759"/>
<feature type="transmembrane region" description="Helical" evidence="17">
    <location>
        <begin position="117"/>
        <end position="139"/>
    </location>
</feature>
<dbReference type="EMBL" id="VJMH01007434">
    <property type="protein sequence ID" value="KAF0683275.1"/>
    <property type="molecule type" value="Genomic_DNA"/>
</dbReference>
<evidence type="ECO:0000256" key="11">
    <source>
        <dbReference type="ARBA" id="ARBA00022990"/>
    </source>
</evidence>
<keyword evidence="10 17" id="KW-1133">Transmembrane helix</keyword>
<feature type="transmembrane region" description="Helical" evidence="17">
    <location>
        <begin position="160"/>
        <end position="181"/>
    </location>
</feature>
<dbReference type="AlphaFoldDB" id="A0A485LS58"/>
<dbReference type="InterPro" id="IPR001129">
    <property type="entry name" value="Membr-assoc_MAPEG"/>
</dbReference>
<evidence type="ECO:0000256" key="16">
    <source>
        <dbReference type="ARBA" id="ARBA00049385"/>
    </source>
</evidence>
<evidence type="ECO:0000256" key="14">
    <source>
        <dbReference type="ARBA" id="ARBA00038540"/>
    </source>
</evidence>
<keyword evidence="6" id="KW-0808">Transferase</keyword>
<keyword evidence="20" id="KW-1185">Reference proteome</keyword>
<comment type="subcellular location">
    <subcellularLocation>
        <location evidence="3">Endoplasmic reticulum membrane</location>
        <topology evidence="3">Multi-pass membrane protein</topology>
    </subcellularLocation>
    <subcellularLocation>
        <location evidence="2">Mitochondrion outer membrane</location>
    </subcellularLocation>
</comment>
<evidence type="ECO:0000256" key="2">
    <source>
        <dbReference type="ARBA" id="ARBA00004294"/>
    </source>
</evidence>
<evidence type="ECO:0000313" key="19">
    <source>
        <dbReference type="EMBL" id="VFU01344.1"/>
    </source>
</evidence>
<evidence type="ECO:0000256" key="4">
    <source>
        <dbReference type="ARBA" id="ARBA00010459"/>
    </source>
</evidence>
<dbReference type="GO" id="GO:0005789">
    <property type="term" value="C:endoplasmic reticulum membrane"/>
    <property type="evidence" value="ECO:0007669"/>
    <property type="project" value="UniProtKB-SubCell"/>
</dbReference>
<dbReference type="PANTHER" id="PTHR10689">
    <property type="entry name" value="MICROSOMAL GLUTATHIONE S-TRANSFERASE 1"/>
    <property type="match status" value="1"/>
</dbReference>
<dbReference type="EMBL" id="CAADRA010007460">
    <property type="protein sequence ID" value="VFU01344.1"/>
    <property type="molecule type" value="Genomic_DNA"/>
</dbReference>
<comment type="similarity">
    <text evidence="4">Belongs to the MAPEG family.</text>
</comment>
<keyword evidence="12" id="KW-0496">Mitochondrion</keyword>
<evidence type="ECO:0000256" key="12">
    <source>
        <dbReference type="ARBA" id="ARBA00023128"/>
    </source>
</evidence>
<dbReference type="SUPFAM" id="SSF161084">
    <property type="entry name" value="MAPEG domain-like"/>
    <property type="match status" value="1"/>
</dbReference>
<comment type="subunit">
    <text evidence="14">Homotrimer; The trimer binds only one molecule of glutathione.</text>
</comment>
<gene>
    <name evidence="19" type="primary">Aste57867_24707</name>
    <name evidence="18" type="ORF">As57867_024629</name>
    <name evidence="19" type="ORF">ASTE57867_24707</name>
</gene>
<evidence type="ECO:0000256" key="3">
    <source>
        <dbReference type="ARBA" id="ARBA00004477"/>
    </source>
</evidence>
<proteinExistence type="inferred from homology"/>
<evidence type="ECO:0000313" key="20">
    <source>
        <dbReference type="Proteomes" id="UP000332933"/>
    </source>
</evidence>